<dbReference type="GeneID" id="20802649"/>
<dbReference type="VEuPathDB" id="FungiDB:H257_00653"/>
<organism evidence="9">
    <name type="scientific">Aphanomyces astaci</name>
    <name type="common">Crayfish plague agent</name>
    <dbReference type="NCBI Taxonomy" id="112090"/>
    <lineage>
        <taxon>Eukaryota</taxon>
        <taxon>Sar</taxon>
        <taxon>Stramenopiles</taxon>
        <taxon>Oomycota</taxon>
        <taxon>Saprolegniomycetes</taxon>
        <taxon>Saprolegniales</taxon>
        <taxon>Verrucalvaceae</taxon>
        <taxon>Aphanomyces</taxon>
    </lineage>
</organism>
<keyword evidence="3" id="KW-0479">Metal-binding</keyword>
<evidence type="ECO:0000256" key="5">
    <source>
        <dbReference type="ARBA" id="ARBA00022840"/>
    </source>
</evidence>
<protein>
    <submittedName>
        <fullName evidence="9">Uncharacterized protein</fullName>
    </submittedName>
</protein>
<dbReference type="InterPro" id="IPR036615">
    <property type="entry name" value="Mur_ligase_C_dom_sf"/>
</dbReference>
<evidence type="ECO:0000259" key="7">
    <source>
        <dbReference type="Pfam" id="PF02875"/>
    </source>
</evidence>
<keyword evidence="4" id="KW-0547">Nucleotide-binding</keyword>
<dbReference type="InterPro" id="IPR018109">
    <property type="entry name" value="Folylpolyglutamate_synth_CS"/>
</dbReference>
<dbReference type="GO" id="GO:0046872">
    <property type="term" value="F:metal ion binding"/>
    <property type="evidence" value="ECO:0007669"/>
    <property type="project" value="UniProtKB-KW"/>
</dbReference>
<gene>
    <name evidence="9" type="ORF">H257_00653</name>
</gene>
<evidence type="ECO:0000259" key="8">
    <source>
        <dbReference type="Pfam" id="PF08245"/>
    </source>
</evidence>
<dbReference type="EMBL" id="KI913114">
    <property type="protein sequence ID" value="ETV89328.1"/>
    <property type="molecule type" value="Genomic_DNA"/>
</dbReference>
<dbReference type="PIRSF" id="PIRSF001563">
    <property type="entry name" value="Folylpolyglu_synth"/>
    <property type="match status" value="1"/>
</dbReference>
<dbReference type="GO" id="GO:0005829">
    <property type="term" value="C:cytosol"/>
    <property type="evidence" value="ECO:0007669"/>
    <property type="project" value="TreeGrafter"/>
</dbReference>
<dbReference type="SUPFAM" id="SSF53244">
    <property type="entry name" value="MurD-like peptide ligases, peptide-binding domain"/>
    <property type="match status" value="1"/>
</dbReference>
<proteinExistence type="inferred from homology"/>
<dbReference type="SUPFAM" id="SSF53623">
    <property type="entry name" value="MurD-like peptide ligases, catalytic domain"/>
    <property type="match status" value="1"/>
</dbReference>
<dbReference type="GO" id="GO:0005524">
    <property type="term" value="F:ATP binding"/>
    <property type="evidence" value="ECO:0007669"/>
    <property type="project" value="UniProtKB-KW"/>
</dbReference>
<dbReference type="PROSITE" id="PS01012">
    <property type="entry name" value="FOLYLPOLYGLU_SYNT_2"/>
    <property type="match status" value="1"/>
</dbReference>
<dbReference type="GO" id="GO:0008841">
    <property type="term" value="F:dihydrofolate synthase activity"/>
    <property type="evidence" value="ECO:0007669"/>
    <property type="project" value="TreeGrafter"/>
</dbReference>
<evidence type="ECO:0000256" key="4">
    <source>
        <dbReference type="ARBA" id="ARBA00022741"/>
    </source>
</evidence>
<keyword evidence="2" id="KW-0436">Ligase</keyword>
<dbReference type="GO" id="GO:0005739">
    <property type="term" value="C:mitochondrion"/>
    <property type="evidence" value="ECO:0007669"/>
    <property type="project" value="TreeGrafter"/>
</dbReference>
<dbReference type="PANTHER" id="PTHR11136:SF0">
    <property type="entry name" value="DIHYDROFOLATE SYNTHETASE-RELATED"/>
    <property type="match status" value="1"/>
</dbReference>
<dbReference type="InterPro" id="IPR013221">
    <property type="entry name" value="Mur_ligase_cen"/>
</dbReference>
<evidence type="ECO:0000256" key="2">
    <source>
        <dbReference type="ARBA" id="ARBA00022598"/>
    </source>
</evidence>
<name>W4HDV1_APHAT</name>
<evidence type="ECO:0000256" key="3">
    <source>
        <dbReference type="ARBA" id="ARBA00022723"/>
    </source>
</evidence>
<dbReference type="OrthoDB" id="5212574at2759"/>
<dbReference type="InterPro" id="IPR004101">
    <property type="entry name" value="Mur_ligase_C"/>
</dbReference>
<keyword evidence="6" id="KW-0460">Magnesium</keyword>
<dbReference type="InterPro" id="IPR001645">
    <property type="entry name" value="Folylpolyglutamate_synth"/>
</dbReference>
<keyword evidence="5" id="KW-0067">ATP-binding</keyword>
<dbReference type="NCBIfam" id="TIGR01499">
    <property type="entry name" value="folC"/>
    <property type="match status" value="1"/>
</dbReference>
<dbReference type="AlphaFoldDB" id="W4HDV1"/>
<dbReference type="RefSeq" id="XP_009821728.1">
    <property type="nucleotide sequence ID" value="XM_009823426.1"/>
</dbReference>
<sequence length="450" mass="48793">MTMYDRLIQRLLRVNQFPHTVKMGLRNSIALHEALGSPAKRFDTIHVAGTNGKGSVSWKLAKALESSGFKTGLFVSPHVSCFRERIQVNSALISEDQVEALLPHIFDKTSQLAIPATFFELTTALALQHFAHEEVDCVVLETGLGGRLDATNIVEPVVSVITSIGLDHTRILGSTLPEIAREKAGIIKPTIPVVCGPNTQPQVMREFAERAKASISFLDPQAAYADDFNLENTDLAVLAAETLNQSAKSKVHIQLGNPLVRHAIASRPPCRFEQITVATNNSDVTVVLDVAHNLPAFDRLLKLLQSSYQHHSFRFVCGFSADKDIAHVIDSIVATRASHVHFVQGYHPRCASVVEIQHALGEKASSGLVSFHPSSHESETSVRVGVNAAIRAAAASSSDEVVVVCGSVFIMSEARQALGIDEPVDSHDVKQISGVGLKTAHEREQALPRT</sequence>
<dbReference type="Gene3D" id="3.90.190.20">
    <property type="entry name" value="Mur ligase, C-terminal domain"/>
    <property type="match status" value="1"/>
</dbReference>
<dbReference type="Pfam" id="PF08245">
    <property type="entry name" value="Mur_ligase_M"/>
    <property type="match status" value="1"/>
</dbReference>
<evidence type="ECO:0000313" key="9">
    <source>
        <dbReference type="EMBL" id="ETV89328.1"/>
    </source>
</evidence>
<dbReference type="InterPro" id="IPR036565">
    <property type="entry name" value="Mur-like_cat_sf"/>
</dbReference>
<dbReference type="Pfam" id="PF02875">
    <property type="entry name" value="Mur_ligase_C"/>
    <property type="match status" value="1"/>
</dbReference>
<feature type="domain" description="Mur ligase C-terminal" evidence="7">
    <location>
        <begin position="271"/>
        <end position="407"/>
    </location>
</feature>
<dbReference type="GO" id="GO:0004326">
    <property type="term" value="F:tetrahydrofolylpolyglutamate synthase activity"/>
    <property type="evidence" value="ECO:0007669"/>
    <property type="project" value="InterPro"/>
</dbReference>
<feature type="domain" description="Mur ligase central" evidence="8">
    <location>
        <begin position="47"/>
        <end position="210"/>
    </location>
</feature>
<dbReference type="Gene3D" id="3.40.1190.10">
    <property type="entry name" value="Mur-like, catalytic domain"/>
    <property type="match status" value="1"/>
</dbReference>
<dbReference type="STRING" id="112090.W4HDV1"/>
<dbReference type="PANTHER" id="PTHR11136">
    <property type="entry name" value="FOLYLPOLYGLUTAMATE SYNTHASE-RELATED"/>
    <property type="match status" value="1"/>
</dbReference>
<evidence type="ECO:0000256" key="6">
    <source>
        <dbReference type="ARBA" id="ARBA00022842"/>
    </source>
</evidence>
<accession>W4HDV1</accession>
<evidence type="ECO:0000256" key="1">
    <source>
        <dbReference type="ARBA" id="ARBA00008276"/>
    </source>
</evidence>
<comment type="similarity">
    <text evidence="1">Belongs to the folylpolyglutamate synthase family.</text>
</comment>
<reference evidence="9" key="1">
    <citation type="submission" date="2013-12" db="EMBL/GenBank/DDBJ databases">
        <title>The Genome Sequence of Aphanomyces astaci APO3.</title>
        <authorList>
            <consortium name="The Broad Institute Genomics Platform"/>
            <person name="Russ C."/>
            <person name="Tyler B."/>
            <person name="van West P."/>
            <person name="Dieguez-Uribeondo J."/>
            <person name="Young S.K."/>
            <person name="Zeng Q."/>
            <person name="Gargeya S."/>
            <person name="Fitzgerald M."/>
            <person name="Abouelleil A."/>
            <person name="Alvarado L."/>
            <person name="Chapman S.B."/>
            <person name="Gainer-Dewar J."/>
            <person name="Goldberg J."/>
            <person name="Griggs A."/>
            <person name="Gujja S."/>
            <person name="Hansen M."/>
            <person name="Howarth C."/>
            <person name="Imamovic A."/>
            <person name="Ireland A."/>
            <person name="Larimer J."/>
            <person name="McCowan C."/>
            <person name="Murphy C."/>
            <person name="Pearson M."/>
            <person name="Poon T.W."/>
            <person name="Priest M."/>
            <person name="Roberts A."/>
            <person name="Saif S."/>
            <person name="Shea T."/>
            <person name="Sykes S."/>
            <person name="Wortman J."/>
            <person name="Nusbaum C."/>
            <person name="Birren B."/>
        </authorList>
    </citation>
    <scope>NUCLEOTIDE SEQUENCE [LARGE SCALE GENOMIC DNA]</scope>
    <source>
        <strain evidence="9">APO3</strain>
    </source>
</reference>